<comment type="caution">
    <text evidence="1">The sequence shown here is derived from an EMBL/GenBank/DDBJ whole genome shotgun (WGS) entry which is preliminary data.</text>
</comment>
<accession>A0A9N9JUM8</accession>
<name>A0A9N9JUM8_9GLOM</name>
<dbReference type="OrthoDB" id="2491252at2759"/>
<dbReference type="EMBL" id="CAJVPY010029964">
    <property type="protein sequence ID" value="CAG8794843.1"/>
    <property type="molecule type" value="Genomic_DNA"/>
</dbReference>
<proteinExistence type="predicted"/>
<evidence type="ECO:0000313" key="1">
    <source>
        <dbReference type="EMBL" id="CAG8794843.1"/>
    </source>
</evidence>
<organism evidence="1 2">
    <name type="scientific">Dentiscutata erythropus</name>
    <dbReference type="NCBI Taxonomy" id="1348616"/>
    <lineage>
        <taxon>Eukaryota</taxon>
        <taxon>Fungi</taxon>
        <taxon>Fungi incertae sedis</taxon>
        <taxon>Mucoromycota</taxon>
        <taxon>Glomeromycotina</taxon>
        <taxon>Glomeromycetes</taxon>
        <taxon>Diversisporales</taxon>
        <taxon>Gigasporaceae</taxon>
        <taxon>Dentiscutata</taxon>
    </lineage>
</organism>
<dbReference type="Proteomes" id="UP000789405">
    <property type="component" value="Unassembled WGS sequence"/>
</dbReference>
<sequence length="53" mass="6200">LNKHITPKCLAIIRLKRKHTSLFKEFTKKQAAELQEIINEAFGICEIHKKQVL</sequence>
<keyword evidence="2" id="KW-1185">Reference proteome</keyword>
<feature type="non-terminal residue" evidence="1">
    <location>
        <position position="1"/>
    </location>
</feature>
<gene>
    <name evidence="1" type="ORF">DERYTH_LOCUS22150</name>
</gene>
<reference evidence="1" key="1">
    <citation type="submission" date="2021-06" db="EMBL/GenBank/DDBJ databases">
        <authorList>
            <person name="Kallberg Y."/>
            <person name="Tangrot J."/>
            <person name="Rosling A."/>
        </authorList>
    </citation>
    <scope>NUCLEOTIDE SEQUENCE</scope>
    <source>
        <strain evidence="1">MA453B</strain>
    </source>
</reference>
<protein>
    <submittedName>
        <fullName evidence="1">27654_t:CDS:1</fullName>
    </submittedName>
</protein>
<evidence type="ECO:0000313" key="2">
    <source>
        <dbReference type="Proteomes" id="UP000789405"/>
    </source>
</evidence>
<dbReference type="AlphaFoldDB" id="A0A9N9JUM8"/>